<keyword evidence="2" id="KW-1133">Transmembrane helix</keyword>
<feature type="compositionally biased region" description="Polar residues" evidence="1">
    <location>
        <begin position="178"/>
        <end position="201"/>
    </location>
</feature>
<feature type="region of interest" description="Disordered" evidence="1">
    <location>
        <begin position="173"/>
        <end position="201"/>
    </location>
</feature>
<gene>
    <name evidence="3" type="ORF">BDZ94DRAFT_92555</name>
</gene>
<keyword evidence="2" id="KW-0812">Transmembrane</keyword>
<evidence type="ECO:0000313" key="4">
    <source>
        <dbReference type="Proteomes" id="UP000807353"/>
    </source>
</evidence>
<dbReference type="Proteomes" id="UP000807353">
    <property type="component" value="Unassembled WGS sequence"/>
</dbReference>
<name>A0A9P5YCW3_9AGAR</name>
<comment type="caution">
    <text evidence="3">The sequence shown here is derived from an EMBL/GenBank/DDBJ whole genome shotgun (WGS) entry which is preliminary data.</text>
</comment>
<evidence type="ECO:0000256" key="2">
    <source>
        <dbReference type="SAM" id="Phobius"/>
    </source>
</evidence>
<protein>
    <submittedName>
        <fullName evidence="3">Uncharacterized protein</fullName>
    </submittedName>
</protein>
<proteinExistence type="predicted"/>
<evidence type="ECO:0000313" key="3">
    <source>
        <dbReference type="EMBL" id="KAF9466939.1"/>
    </source>
</evidence>
<organism evidence="3 4">
    <name type="scientific">Collybia nuda</name>
    <dbReference type="NCBI Taxonomy" id="64659"/>
    <lineage>
        <taxon>Eukaryota</taxon>
        <taxon>Fungi</taxon>
        <taxon>Dikarya</taxon>
        <taxon>Basidiomycota</taxon>
        <taxon>Agaricomycotina</taxon>
        <taxon>Agaricomycetes</taxon>
        <taxon>Agaricomycetidae</taxon>
        <taxon>Agaricales</taxon>
        <taxon>Tricholomatineae</taxon>
        <taxon>Clitocybaceae</taxon>
        <taxon>Collybia</taxon>
    </lineage>
</organism>
<accession>A0A9P5YCW3</accession>
<dbReference type="AlphaFoldDB" id="A0A9P5YCW3"/>
<keyword evidence="4" id="KW-1185">Reference proteome</keyword>
<sequence length="201" mass="22320">MFKAPSLLAKRSLIHLTRPSASLQWRHSSTSGGRRAPRRTNRPILVASGAVMLALGLSPWYMTQIHADAAMDSETESDDAGVSLGALVRSYAVYTMCSIPALVDYSPKLLELGSLPGLKWITEALVRVTFFDQVSRSSFSLRRWSYRISSSVETLRRRPSHFYTPCAQRTKAPCLPTPSRSMKQRQLQPLPSSRSTPHTSG</sequence>
<dbReference type="OrthoDB" id="5464at2759"/>
<keyword evidence="2" id="KW-0472">Membrane</keyword>
<reference evidence="3" key="1">
    <citation type="submission" date="2020-11" db="EMBL/GenBank/DDBJ databases">
        <authorList>
            <consortium name="DOE Joint Genome Institute"/>
            <person name="Ahrendt S."/>
            <person name="Riley R."/>
            <person name="Andreopoulos W."/>
            <person name="Labutti K."/>
            <person name="Pangilinan J."/>
            <person name="Ruiz-Duenas F.J."/>
            <person name="Barrasa J.M."/>
            <person name="Sanchez-Garcia M."/>
            <person name="Camarero S."/>
            <person name="Miyauchi S."/>
            <person name="Serrano A."/>
            <person name="Linde D."/>
            <person name="Babiker R."/>
            <person name="Drula E."/>
            <person name="Ayuso-Fernandez I."/>
            <person name="Pacheco R."/>
            <person name="Padilla G."/>
            <person name="Ferreira P."/>
            <person name="Barriuso J."/>
            <person name="Kellner H."/>
            <person name="Castanera R."/>
            <person name="Alfaro M."/>
            <person name="Ramirez L."/>
            <person name="Pisabarro A.G."/>
            <person name="Kuo A."/>
            <person name="Tritt A."/>
            <person name="Lipzen A."/>
            <person name="He G."/>
            <person name="Yan M."/>
            <person name="Ng V."/>
            <person name="Cullen D."/>
            <person name="Martin F."/>
            <person name="Rosso M.-N."/>
            <person name="Henrissat B."/>
            <person name="Hibbett D."/>
            <person name="Martinez A.T."/>
            <person name="Grigoriev I.V."/>
        </authorList>
    </citation>
    <scope>NUCLEOTIDE SEQUENCE</scope>
    <source>
        <strain evidence="3">CBS 247.69</strain>
    </source>
</reference>
<dbReference type="EMBL" id="MU150239">
    <property type="protein sequence ID" value="KAF9466939.1"/>
    <property type="molecule type" value="Genomic_DNA"/>
</dbReference>
<feature type="transmembrane region" description="Helical" evidence="2">
    <location>
        <begin position="44"/>
        <end position="62"/>
    </location>
</feature>
<evidence type="ECO:0000256" key="1">
    <source>
        <dbReference type="SAM" id="MobiDB-lite"/>
    </source>
</evidence>